<evidence type="ECO:0000313" key="6">
    <source>
        <dbReference type="Proteomes" id="UP000694380"/>
    </source>
</evidence>
<dbReference type="Pfam" id="PF00098">
    <property type="entry name" value="zf-CCHC"/>
    <property type="match status" value="1"/>
</dbReference>
<feature type="domain" description="SCAN box" evidence="4">
    <location>
        <begin position="32"/>
        <end position="110"/>
    </location>
</feature>
<dbReference type="Ensembl" id="ENSCPBT00000014330.1">
    <property type="protein sequence ID" value="ENSCPBP00000012004.1"/>
    <property type="gene ID" value="ENSCPBG00000009089.1"/>
</dbReference>
<evidence type="ECO:0000256" key="2">
    <source>
        <dbReference type="SAM" id="MobiDB-lite"/>
    </source>
</evidence>
<dbReference type="GO" id="GO:0008270">
    <property type="term" value="F:zinc ion binding"/>
    <property type="evidence" value="ECO:0007669"/>
    <property type="project" value="UniProtKB-KW"/>
</dbReference>
<dbReference type="Pfam" id="PF02023">
    <property type="entry name" value="SCAN"/>
    <property type="match status" value="1"/>
</dbReference>
<dbReference type="Gene3D" id="1.10.4020.10">
    <property type="entry name" value="DNA breaking-rejoining enzymes"/>
    <property type="match status" value="1"/>
</dbReference>
<dbReference type="PANTHER" id="PTHR46888">
    <property type="entry name" value="ZINC KNUCKLE DOMAINCONTAINING PROTEIN-RELATED"/>
    <property type="match status" value="1"/>
</dbReference>
<accession>A0A8C3H9Z1</accession>
<evidence type="ECO:0000313" key="5">
    <source>
        <dbReference type="Ensembl" id="ENSCPBP00000012004.1"/>
    </source>
</evidence>
<evidence type="ECO:0008006" key="7">
    <source>
        <dbReference type="Google" id="ProtNLM"/>
    </source>
</evidence>
<feature type="compositionally biased region" description="Pro residues" evidence="2">
    <location>
        <begin position="161"/>
        <end position="172"/>
    </location>
</feature>
<protein>
    <recommendedName>
        <fullName evidence="7">CCHC-type domain-containing protein</fullName>
    </recommendedName>
</protein>
<evidence type="ECO:0000256" key="1">
    <source>
        <dbReference type="PROSITE-ProRule" id="PRU00047"/>
    </source>
</evidence>
<dbReference type="InterPro" id="IPR038269">
    <property type="entry name" value="SCAN_sf"/>
</dbReference>
<dbReference type="InterPro" id="IPR001878">
    <property type="entry name" value="Znf_CCHC"/>
</dbReference>
<organism evidence="5 6">
    <name type="scientific">Chrysemys picta bellii</name>
    <name type="common">Western painted turtle</name>
    <name type="synonym">Emys bellii</name>
    <dbReference type="NCBI Taxonomy" id="8478"/>
    <lineage>
        <taxon>Eukaryota</taxon>
        <taxon>Metazoa</taxon>
        <taxon>Chordata</taxon>
        <taxon>Craniata</taxon>
        <taxon>Vertebrata</taxon>
        <taxon>Euteleostomi</taxon>
        <taxon>Archelosauria</taxon>
        <taxon>Testudinata</taxon>
        <taxon>Testudines</taxon>
        <taxon>Cryptodira</taxon>
        <taxon>Durocryptodira</taxon>
        <taxon>Testudinoidea</taxon>
        <taxon>Emydidae</taxon>
        <taxon>Chrysemys</taxon>
    </lineage>
</organism>
<dbReference type="SMART" id="SM00343">
    <property type="entry name" value="ZnF_C2HC"/>
    <property type="match status" value="1"/>
</dbReference>
<keyword evidence="6" id="KW-1185">Reference proteome</keyword>
<evidence type="ECO:0000259" key="4">
    <source>
        <dbReference type="PROSITE" id="PS50804"/>
    </source>
</evidence>
<dbReference type="Proteomes" id="UP000694380">
    <property type="component" value="Unplaced"/>
</dbReference>
<feature type="region of interest" description="Disordered" evidence="2">
    <location>
        <begin position="120"/>
        <end position="194"/>
    </location>
</feature>
<sequence length="268" mass="29402">MGQFWQLPCPLFPRCTPAAILDALDVSPETFRQRFRSQTYPTGTRPRLVAQALKEASRRWLQPETRTVEEVTEQVILEQFVHILLTRGWAWVLCHQPATLAAAVMLMEDFLVAEMPVGPALRAQNPGPERPNTERKGDAPSGPRNLGRGQEARQGPQLRCPEPPAQPGPFNPMPSVLRVPRSPPRSPRGSPSCGGRPELRPCFRCGKSGHLQRDCTEMDCSFGQVCAGDTRARLPQAPKITVPVVAGGHPTQALIDSGCGQTLVRQAL</sequence>
<dbReference type="InterPro" id="IPR036875">
    <property type="entry name" value="Znf_CCHC_sf"/>
</dbReference>
<dbReference type="Gene3D" id="4.10.60.10">
    <property type="entry name" value="Zinc finger, CCHC-type"/>
    <property type="match status" value="1"/>
</dbReference>
<dbReference type="GeneTree" id="ENSGT01030000234795"/>
<dbReference type="PROSITE" id="PS50804">
    <property type="entry name" value="SCAN_BOX"/>
    <property type="match status" value="1"/>
</dbReference>
<dbReference type="PANTHER" id="PTHR46888:SF1">
    <property type="entry name" value="RIBONUCLEASE H"/>
    <property type="match status" value="1"/>
</dbReference>
<dbReference type="SUPFAM" id="SSF47353">
    <property type="entry name" value="Retrovirus capsid dimerization domain-like"/>
    <property type="match status" value="1"/>
</dbReference>
<reference evidence="5" key="2">
    <citation type="submission" date="2025-09" db="UniProtKB">
        <authorList>
            <consortium name="Ensembl"/>
        </authorList>
    </citation>
    <scope>IDENTIFICATION</scope>
</reference>
<evidence type="ECO:0000259" key="3">
    <source>
        <dbReference type="PROSITE" id="PS50158"/>
    </source>
</evidence>
<feature type="domain" description="CCHC-type" evidence="3">
    <location>
        <begin position="202"/>
        <end position="217"/>
    </location>
</feature>
<dbReference type="PROSITE" id="PS50158">
    <property type="entry name" value="ZF_CCHC"/>
    <property type="match status" value="1"/>
</dbReference>
<dbReference type="OMA" id="CTEMECS"/>
<dbReference type="SMART" id="SM00431">
    <property type="entry name" value="SCAN"/>
    <property type="match status" value="1"/>
</dbReference>
<reference evidence="5" key="1">
    <citation type="submission" date="2025-08" db="UniProtKB">
        <authorList>
            <consortium name="Ensembl"/>
        </authorList>
    </citation>
    <scope>IDENTIFICATION</scope>
</reference>
<name>A0A8C3H9Z1_CHRPI</name>
<keyword evidence="1" id="KW-0862">Zinc</keyword>
<keyword evidence="1" id="KW-0479">Metal-binding</keyword>
<keyword evidence="1" id="KW-0863">Zinc-finger</keyword>
<dbReference type="GO" id="GO:0003676">
    <property type="term" value="F:nucleic acid binding"/>
    <property type="evidence" value="ECO:0007669"/>
    <property type="project" value="InterPro"/>
</dbReference>
<proteinExistence type="predicted"/>
<dbReference type="AlphaFoldDB" id="A0A8C3H9Z1"/>
<dbReference type="SUPFAM" id="SSF57756">
    <property type="entry name" value="Retrovirus zinc finger-like domains"/>
    <property type="match status" value="1"/>
</dbReference>
<dbReference type="InterPro" id="IPR003309">
    <property type="entry name" value="SCAN_dom"/>
</dbReference>